<evidence type="ECO:0000256" key="1">
    <source>
        <dbReference type="SAM" id="MobiDB-lite"/>
    </source>
</evidence>
<proteinExistence type="predicted"/>
<organism evidence="2 3">
    <name type="scientific">Umbra pygmaea</name>
    <name type="common">Eastern mudminnow</name>
    <dbReference type="NCBI Taxonomy" id="75934"/>
    <lineage>
        <taxon>Eukaryota</taxon>
        <taxon>Metazoa</taxon>
        <taxon>Chordata</taxon>
        <taxon>Craniata</taxon>
        <taxon>Vertebrata</taxon>
        <taxon>Euteleostomi</taxon>
        <taxon>Actinopterygii</taxon>
        <taxon>Neopterygii</taxon>
        <taxon>Teleostei</taxon>
        <taxon>Protacanthopterygii</taxon>
        <taxon>Esociformes</taxon>
        <taxon>Umbridae</taxon>
        <taxon>Umbra</taxon>
    </lineage>
</organism>
<evidence type="ECO:0000313" key="2">
    <source>
        <dbReference type="EMBL" id="KAL0966026.1"/>
    </source>
</evidence>
<name>A0ABD0WKG6_UMBPY</name>
<gene>
    <name evidence="2" type="ORF">UPYG_G00289700</name>
</gene>
<accession>A0ABD0WKG6</accession>
<dbReference type="EMBL" id="JAGEUA010000009">
    <property type="protein sequence ID" value="KAL0966026.1"/>
    <property type="molecule type" value="Genomic_DNA"/>
</dbReference>
<feature type="region of interest" description="Disordered" evidence="1">
    <location>
        <begin position="1"/>
        <end position="25"/>
    </location>
</feature>
<keyword evidence="3" id="KW-1185">Reference proteome</keyword>
<evidence type="ECO:0000313" key="3">
    <source>
        <dbReference type="Proteomes" id="UP001557470"/>
    </source>
</evidence>
<dbReference type="AlphaFoldDB" id="A0ABD0WKG6"/>
<dbReference type="Proteomes" id="UP001557470">
    <property type="component" value="Unassembled WGS sequence"/>
</dbReference>
<reference evidence="2 3" key="1">
    <citation type="submission" date="2024-06" db="EMBL/GenBank/DDBJ databases">
        <authorList>
            <person name="Pan Q."/>
            <person name="Wen M."/>
            <person name="Jouanno E."/>
            <person name="Zahm M."/>
            <person name="Klopp C."/>
            <person name="Cabau C."/>
            <person name="Louis A."/>
            <person name="Berthelot C."/>
            <person name="Parey E."/>
            <person name="Roest Crollius H."/>
            <person name="Montfort J."/>
            <person name="Robinson-Rechavi M."/>
            <person name="Bouchez O."/>
            <person name="Lampietro C."/>
            <person name="Lopez Roques C."/>
            <person name="Donnadieu C."/>
            <person name="Postlethwait J."/>
            <person name="Bobe J."/>
            <person name="Verreycken H."/>
            <person name="Guiguen Y."/>
        </authorList>
    </citation>
    <scope>NUCLEOTIDE SEQUENCE [LARGE SCALE GENOMIC DNA]</scope>
    <source>
        <strain evidence="2">Up_M1</strain>
        <tissue evidence="2">Testis</tissue>
    </source>
</reference>
<protein>
    <submittedName>
        <fullName evidence="2">Uncharacterized protein</fullName>
    </submittedName>
</protein>
<sequence>MSTPRKHSLPPPPVSSIGLGSLSDPWKTKSNNFQKKESVTSMSISDGSINEEKFNSIQNSWSVLTGQMRPGTLERILMKLLSHWRTWWMKTALMMTTAPLSVCGLVVQYRLLYA</sequence>
<comment type="caution">
    <text evidence="2">The sequence shown here is derived from an EMBL/GenBank/DDBJ whole genome shotgun (WGS) entry which is preliminary data.</text>
</comment>